<proteinExistence type="predicted"/>
<protein>
    <submittedName>
        <fullName evidence="3">Uncharacterized protein</fullName>
    </submittedName>
</protein>
<feature type="transmembrane region" description="Helical" evidence="1">
    <location>
        <begin position="189"/>
        <end position="214"/>
    </location>
</feature>
<feature type="transmembrane region" description="Helical" evidence="1">
    <location>
        <begin position="109"/>
        <end position="129"/>
    </location>
</feature>
<keyword evidence="2" id="KW-1185">Reference proteome</keyword>
<evidence type="ECO:0000313" key="2">
    <source>
        <dbReference type="Proteomes" id="UP000887575"/>
    </source>
</evidence>
<dbReference type="Proteomes" id="UP000887575">
    <property type="component" value="Unassembled WGS sequence"/>
</dbReference>
<feature type="transmembrane region" description="Helical" evidence="1">
    <location>
        <begin position="68"/>
        <end position="89"/>
    </location>
</feature>
<feature type="transmembrane region" description="Helical" evidence="1">
    <location>
        <begin position="135"/>
        <end position="156"/>
    </location>
</feature>
<sequence>MSLILIFASIYTNVFLQSSHFHLNLRRLYLAFTLTIYPSLLGRVYIILVQFNCLPFPGPIPLRLLCLFATYGRIIMIVWEVLFVSAVVIERAAATLWIDFYESMQFTELSTLLVVLKMAISLITITLITQLMYEWYFLMLFTLMPVVLLIVILSFMLIRAITLFHAFCAPFCALFLAIPFYYMDLNTDSAQILLILFDLSIAVTTLAYFVIVFFSVEPWRFDFIEILSNFSRVKALSHLGKRATVVAPIDVVGESEQYFQFYANAWN</sequence>
<feature type="transmembrane region" description="Helical" evidence="1">
    <location>
        <begin position="163"/>
        <end position="183"/>
    </location>
</feature>
<organism evidence="2 3">
    <name type="scientific">Mesorhabditis belari</name>
    <dbReference type="NCBI Taxonomy" id="2138241"/>
    <lineage>
        <taxon>Eukaryota</taxon>
        <taxon>Metazoa</taxon>
        <taxon>Ecdysozoa</taxon>
        <taxon>Nematoda</taxon>
        <taxon>Chromadorea</taxon>
        <taxon>Rhabditida</taxon>
        <taxon>Rhabditina</taxon>
        <taxon>Rhabditomorpha</taxon>
        <taxon>Rhabditoidea</taxon>
        <taxon>Rhabditidae</taxon>
        <taxon>Mesorhabditinae</taxon>
        <taxon>Mesorhabditis</taxon>
    </lineage>
</organism>
<keyword evidence="1" id="KW-0472">Membrane</keyword>
<dbReference type="AlphaFoldDB" id="A0AAF3EPP3"/>
<accession>A0AAF3EPP3</accession>
<keyword evidence="1" id="KW-1133">Transmembrane helix</keyword>
<reference evidence="3" key="1">
    <citation type="submission" date="2024-02" db="UniProtKB">
        <authorList>
            <consortium name="WormBaseParasite"/>
        </authorList>
    </citation>
    <scope>IDENTIFICATION</scope>
</reference>
<evidence type="ECO:0000313" key="3">
    <source>
        <dbReference type="WBParaSite" id="MBELARI_LOCUS16047"/>
    </source>
</evidence>
<feature type="transmembrane region" description="Helical" evidence="1">
    <location>
        <begin position="28"/>
        <end position="48"/>
    </location>
</feature>
<evidence type="ECO:0000256" key="1">
    <source>
        <dbReference type="SAM" id="Phobius"/>
    </source>
</evidence>
<keyword evidence="1" id="KW-0812">Transmembrane</keyword>
<dbReference type="WBParaSite" id="MBELARI_LOCUS16047">
    <property type="protein sequence ID" value="MBELARI_LOCUS16047"/>
    <property type="gene ID" value="MBELARI_LOCUS16047"/>
</dbReference>
<name>A0AAF3EPP3_9BILA</name>